<dbReference type="SUPFAM" id="SSF48264">
    <property type="entry name" value="Cytochrome P450"/>
    <property type="match status" value="1"/>
</dbReference>
<evidence type="ECO:0000313" key="7">
    <source>
        <dbReference type="EMBL" id="KAF9137676.1"/>
    </source>
</evidence>
<dbReference type="GO" id="GO:0020037">
    <property type="term" value="F:heme binding"/>
    <property type="evidence" value="ECO:0007669"/>
    <property type="project" value="InterPro"/>
</dbReference>
<keyword evidence="2 5" id="KW-0479">Metal-binding</keyword>
<dbReference type="PRINTS" id="PR00463">
    <property type="entry name" value="EP450I"/>
</dbReference>
<evidence type="ECO:0000256" key="1">
    <source>
        <dbReference type="ARBA" id="ARBA00010617"/>
    </source>
</evidence>
<dbReference type="Proteomes" id="UP000748756">
    <property type="component" value="Unassembled WGS sequence"/>
</dbReference>
<evidence type="ECO:0000256" key="6">
    <source>
        <dbReference type="RuleBase" id="RU000461"/>
    </source>
</evidence>
<evidence type="ECO:0000256" key="3">
    <source>
        <dbReference type="ARBA" id="ARBA00023002"/>
    </source>
</evidence>
<protein>
    <recommendedName>
        <fullName evidence="9">Cytochrome P450</fullName>
    </recommendedName>
</protein>
<keyword evidence="6" id="KW-0503">Monooxygenase</keyword>
<dbReference type="EMBL" id="JAAAUQ010001538">
    <property type="protein sequence ID" value="KAF9137676.1"/>
    <property type="molecule type" value="Genomic_DNA"/>
</dbReference>
<evidence type="ECO:0000256" key="5">
    <source>
        <dbReference type="PIRSR" id="PIRSR602401-1"/>
    </source>
</evidence>
<keyword evidence="3 6" id="KW-0560">Oxidoreductase</keyword>
<comment type="cofactor">
    <cofactor evidence="5">
        <name>heme</name>
        <dbReference type="ChEBI" id="CHEBI:30413"/>
    </cofactor>
</comment>
<dbReference type="GO" id="GO:0005506">
    <property type="term" value="F:iron ion binding"/>
    <property type="evidence" value="ECO:0007669"/>
    <property type="project" value="InterPro"/>
</dbReference>
<dbReference type="GO" id="GO:0004497">
    <property type="term" value="F:monooxygenase activity"/>
    <property type="evidence" value="ECO:0007669"/>
    <property type="project" value="UniProtKB-KW"/>
</dbReference>
<dbReference type="GO" id="GO:0006629">
    <property type="term" value="P:lipid metabolic process"/>
    <property type="evidence" value="ECO:0007669"/>
    <property type="project" value="UniProtKB-ARBA"/>
</dbReference>
<dbReference type="InterPro" id="IPR036396">
    <property type="entry name" value="Cyt_P450_sf"/>
</dbReference>
<dbReference type="PROSITE" id="PS00086">
    <property type="entry name" value="CYTOCHROME_P450"/>
    <property type="match status" value="1"/>
</dbReference>
<keyword evidence="4 5" id="KW-0408">Iron</keyword>
<dbReference type="PRINTS" id="PR00385">
    <property type="entry name" value="P450"/>
</dbReference>
<dbReference type="Gene3D" id="1.10.630.10">
    <property type="entry name" value="Cytochrome P450"/>
    <property type="match status" value="1"/>
</dbReference>
<evidence type="ECO:0008006" key="9">
    <source>
        <dbReference type="Google" id="ProtNLM"/>
    </source>
</evidence>
<gene>
    <name evidence="7" type="ORF">BG015_002646</name>
</gene>
<dbReference type="InterPro" id="IPR001128">
    <property type="entry name" value="Cyt_P450"/>
</dbReference>
<dbReference type="InterPro" id="IPR002401">
    <property type="entry name" value="Cyt_P450_E_grp-I"/>
</dbReference>
<sequence length="546" mass="62764">MSAILSTLAHSSSWITFRKAIEHCLAYARTQSRFELTLAAACFLLIGAMLKYPDRAIGTRARKDVPGDRGWPLVGNLFQILRYRDNALDFFMDQLKKHGKVYTFTLPSVGRTIQINSPELVEYVQKTNFDNYSKSDPTGMSTDVFGHGIFVSDGAEWRLQRKTASNLFSTRLFRDLVQHAFKECAHELGDNFAKYESRITPDGQLYYFDLQQELAKMTLDAFGRIAVGIEFNAMSEEGGNEFGLAFDYMTRRIELRGVDPFWRLSEWLIFPVRRRVRRSVETLNRYAYTAITNRRNETPEQKENRRKDLLDYFVDYEYEDGSGLTDEQLRDVFLNFLIAGRDTTSQALAWMFYHLMKHPDIEAKMREEIDVVFPNGSDEYTYDIISRDMPYVKAVFYETLRLFPPVSVSGVFALGPDVLPNGTRIDAGDVVGFSSYCIGRETDVWGPNAAEFYPDRWLQHDNHSKSPFGKFKPENAFKFNSFNGGPRICLGQQFATLEAMVTIIYILQNFQFELKPGHPTPVPMAALTTPIQGGLFVRVFKRYNNH</sequence>
<dbReference type="GO" id="GO:0016705">
    <property type="term" value="F:oxidoreductase activity, acting on paired donors, with incorporation or reduction of molecular oxygen"/>
    <property type="evidence" value="ECO:0007669"/>
    <property type="project" value="InterPro"/>
</dbReference>
<evidence type="ECO:0000313" key="8">
    <source>
        <dbReference type="Proteomes" id="UP000748756"/>
    </source>
</evidence>
<proteinExistence type="inferred from homology"/>
<accession>A0A9P5RNT7</accession>
<dbReference type="Pfam" id="PF00067">
    <property type="entry name" value="p450"/>
    <property type="match status" value="1"/>
</dbReference>
<evidence type="ECO:0000256" key="2">
    <source>
        <dbReference type="ARBA" id="ARBA00022723"/>
    </source>
</evidence>
<dbReference type="InterPro" id="IPR017972">
    <property type="entry name" value="Cyt_P450_CS"/>
</dbReference>
<organism evidence="7 8">
    <name type="scientific">Linnemannia schmuckeri</name>
    <dbReference type="NCBI Taxonomy" id="64567"/>
    <lineage>
        <taxon>Eukaryota</taxon>
        <taxon>Fungi</taxon>
        <taxon>Fungi incertae sedis</taxon>
        <taxon>Mucoromycota</taxon>
        <taxon>Mortierellomycotina</taxon>
        <taxon>Mortierellomycetes</taxon>
        <taxon>Mortierellales</taxon>
        <taxon>Mortierellaceae</taxon>
        <taxon>Linnemannia</taxon>
    </lineage>
</organism>
<comment type="caution">
    <text evidence="7">The sequence shown here is derived from an EMBL/GenBank/DDBJ whole genome shotgun (WGS) entry which is preliminary data.</text>
</comment>
<keyword evidence="8" id="KW-1185">Reference proteome</keyword>
<dbReference type="PANTHER" id="PTHR24296">
    <property type="entry name" value="CYTOCHROME P450"/>
    <property type="match status" value="1"/>
</dbReference>
<dbReference type="AlphaFoldDB" id="A0A9P5RNT7"/>
<keyword evidence="5 6" id="KW-0349">Heme</keyword>
<feature type="binding site" description="axial binding residue" evidence="5">
    <location>
        <position position="489"/>
    </location>
    <ligand>
        <name>heme</name>
        <dbReference type="ChEBI" id="CHEBI:30413"/>
    </ligand>
    <ligandPart>
        <name>Fe</name>
        <dbReference type="ChEBI" id="CHEBI:18248"/>
    </ligandPart>
</feature>
<evidence type="ECO:0000256" key="4">
    <source>
        <dbReference type="ARBA" id="ARBA00023004"/>
    </source>
</evidence>
<dbReference type="OrthoDB" id="1470350at2759"/>
<reference evidence="7" key="1">
    <citation type="journal article" date="2020" name="Fungal Divers.">
        <title>Resolving the Mortierellaceae phylogeny through synthesis of multi-gene phylogenetics and phylogenomics.</title>
        <authorList>
            <person name="Vandepol N."/>
            <person name="Liber J."/>
            <person name="Desiro A."/>
            <person name="Na H."/>
            <person name="Kennedy M."/>
            <person name="Barry K."/>
            <person name="Grigoriev I.V."/>
            <person name="Miller A.N."/>
            <person name="O'Donnell K."/>
            <person name="Stajich J.E."/>
            <person name="Bonito G."/>
        </authorList>
    </citation>
    <scope>NUCLEOTIDE SEQUENCE</scope>
    <source>
        <strain evidence="7">NRRL 6426</strain>
    </source>
</reference>
<name>A0A9P5RNT7_9FUNG</name>
<comment type="similarity">
    <text evidence="1 6">Belongs to the cytochrome P450 family.</text>
</comment>